<organism evidence="2 3">
    <name type="scientific">Roseovarius gaetbuli</name>
    <dbReference type="NCBI Taxonomy" id="1356575"/>
    <lineage>
        <taxon>Bacteria</taxon>
        <taxon>Pseudomonadati</taxon>
        <taxon>Pseudomonadota</taxon>
        <taxon>Alphaproteobacteria</taxon>
        <taxon>Rhodobacterales</taxon>
        <taxon>Roseobacteraceae</taxon>
        <taxon>Roseovarius</taxon>
    </lineage>
</organism>
<feature type="chain" id="PRO_5010875953" description="Exopolysaccharide biosynthesis protein YbjH" evidence="1">
    <location>
        <begin position="24"/>
        <end position="704"/>
    </location>
</feature>
<accession>A0A1X6ZYY7</accession>
<dbReference type="InterPro" id="IPR010344">
    <property type="entry name" value="YbjH"/>
</dbReference>
<feature type="signal peptide" evidence="1">
    <location>
        <begin position="1"/>
        <end position="23"/>
    </location>
</feature>
<reference evidence="3" key="1">
    <citation type="submission" date="2017-03" db="EMBL/GenBank/DDBJ databases">
        <authorList>
            <person name="Rodrigo-Torres L."/>
            <person name="Arahal R.D."/>
            <person name="Lucena T."/>
        </authorList>
    </citation>
    <scope>NUCLEOTIDE SEQUENCE [LARGE SCALE GENOMIC DNA]</scope>
    <source>
        <strain evidence="3">CECT 8370</strain>
    </source>
</reference>
<dbReference type="Pfam" id="PF06082">
    <property type="entry name" value="YjbH"/>
    <property type="match status" value="1"/>
</dbReference>
<keyword evidence="1" id="KW-0732">Signal</keyword>
<evidence type="ECO:0000313" key="3">
    <source>
        <dbReference type="Proteomes" id="UP000194012"/>
    </source>
</evidence>
<evidence type="ECO:0008006" key="4">
    <source>
        <dbReference type="Google" id="ProtNLM"/>
    </source>
</evidence>
<name>A0A1X6ZYY7_9RHOB</name>
<dbReference type="EMBL" id="FWFJ01000036">
    <property type="protein sequence ID" value="SLN65121.1"/>
    <property type="molecule type" value="Genomic_DNA"/>
</dbReference>
<protein>
    <recommendedName>
        <fullName evidence="4">Exopolysaccharide biosynthesis protein YbjH</fullName>
    </recommendedName>
</protein>
<dbReference type="AlphaFoldDB" id="A0A1X6ZYY7"/>
<proteinExistence type="predicted"/>
<dbReference type="OrthoDB" id="19542at2"/>
<sequence length="704" mass="76551">MSFRPRKALALALIACGPVGVLANDLTTTVTNNYGMPGSLVDMPTAEMAPDGQISTTASHFDGNTKTMLSFQILPWISGSFRYSATDNLTPQFSTFYDRSFDLRFRLWKEGTYRPAVALGFQDFIGTGILGAEYIVASKSIGDRVAVTGGLGWGRLGSFNSFGSTGNRKMFQPGDTGGDFRTGSWFRGDVAAFAGLSFDLTERLTFAAEYSSDGYDEEVAVGIFEHKSPLNFGLNYQINPNISLGAFALHGSEVGAKLTLTLNPKNAPAPGGLEEAPLPVSARTRGTTADLNWLMEPETRAAVNRSVTKTLGSSDLVVEGLSLDGRTAHVRLRNDRYDARAQALGRSLRGLSRTLPTSVETLHVTLVAAGMPSSTLSFSRSDLERLENEPAEKALAVAQFSDPLSFANLPTPTADAYPQFSWGIGPYLRTSFFDPDNPVRADVGIKFSGDYHVMPGLIASGEVSVKAFGNLDKINRTSNSTIPHVRSDVASYLATEEPTINRLTLAKYSRLGHNLYGRATAGYLEQMYAGISGEVLWKPVNSSFALGAEANYVRPRDFDVLFGLRSRTTAGGVIPEFNGHVSAYYDVGYGFHTQLDAGRYLAGDWGATLSVDREFANGWKVGAFVTRTDVSSEDFGEGSFDKGLRLSIPLSWMLGRPAQKTLDTTIRPLTRDGGQRLDVDGRLYETIRDTHRPDVAKSWGKFWR</sequence>
<evidence type="ECO:0000256" key="1">
    <source>
        <dbReference type="SAM" id="SignalP"/>
    </source>
</evidence>
<gene>
    <name evidence="2" type="ORF">ROG8370_03027</name>
</gene>
<dbReference type="RefSeq" id="WP_085827984.1">
    <property type="nucleotide sequence ID" value="NZ_FWFJ01000036.1"/>
</dbReference>
<dbReference type="Proteomes" id="UP000194012">
    <property type="component" value="Unassembled WGS sequence"/>
</dbReference>
<keyword evidence="3" id="KW-1185">Reference proteome</keyword>
<evidence type="ECO:0000313" key="2">
    <source>
        <dbReference type="EMBL" id="SLN65121.1"/>
    </source>
</evidence>